<evidence type="ECO:0000313" key="1">
    <source>
        <dbReference type="EMBL" id="TFK72270.1"/>
    </source>
</evidence>
<gene>
    <name evidence="1" type="ORF">BDN72DRAFT_836445</name>
</gene>
<reference evidence="1 2" key="1">
    <citation type="journal article" date="2019" name="Nat. Ecol. Evol.">
        <title>Megaphylogeny resolves global patterns of mushroom evolution.</title>
        <authorList>
            <person name="Varga T."/>
            <person name="Krizsan K."/>
            <person name="Foldi C."/>
            <person name="Dima B."/>
            <person name="Sanchez-Garcia M."/>
            <person name="Sanchez-Ramirez S."/>
            <person name="Szollosi G.J."/>
            <person name="Szarkandi J.G."/>
            <person name="Papp V."/>
            <person name="Albert L."/>
            <person name="Andreopoulos W."/>
            <person name="Angelini C."/>
            <person name="Antonin V."/>
            <person name="Barry K.W."/>
            <person name="Bougher N.L."/>
            <person name="Buchanan P."/>
            <person name="Buyck B."/>
            <person name="Bense V."/>
            <person name="Catcheside P."/>
            <person name="Chovatia M."/>
            <person name="Cooper J."/>
            <person name="Damon W."/>
            <person name="Desjardin D."/>
            <person name="Finy P."/>
            <person name="Geml J."/>
            <person name="Haridas S."/>
            <person name="Hughes K."/>
            <person name="Justo A."/>
            <person name="Karasinski D."/>
            <person name="Kautmanova I."/>
            <person name="Kiss B."/>
            <person name="Kocsube S."/>
            <person name="Kotiranta H."/>
            <person name="LaButti K.M."/>
            <person name="Lechner B.E."/>
            <person name="Liimatainen K."/>
            <person name="Lipzen A."/>
            <person name="Lukacs Z."/>
            <person name="Mihaltcheva S."/>
            <person name="Morgado L.N."/>
            <person name="Niskanen T."/>
            <person name="Noordeloos M.E."/>
            <person name="Ohm R.A."/>
            <person name="Ortiz-Santana B."/>
            <person name="Ovrebo C."/>
            <person name="Racz N."/>
            <person name="Riley R."/>
            <person name="Savchenko A."/>
            <person name="Shiryaev A."/>
            <person name="Soop K."/>
            <person name="Spirin V."/>
            <person name="Szebenyi C."/>
            <person name="Tomsovsky M."/>
            <person name="Tulloss R.E."/>
            <person name="Uehling J."/>
            <person name="Grigoriev I.V."/>
            <person name="Vagvolgyi C."/>
            <person name="Papp T."/>
            <person name="Martin F.M."/>
            <person name="Miettinen O."/>
            <person name="Hibbett D.S."/>
            <person name="Nagy L.G."/>
        </authorList>
    </citation>
    <scope>NUCLEOTIDE SEQUENCE [LARGE SCALE GENOMIC DNA]</scope>
    <source>
        <strain evidence="1 2">NL-1719</strain>
    </source>
</reference>
<name>A0ACD3B2L7_9AGAR</name>
<organism evidence="1 2">
    <name type="scientific">Pluteus cervinus</name>
    <dbReference type="NCBI Taxonomy" id="181527"/>
    <lineage>
        <taxon>Eukaryota</taxon>
        <taxon>Fungi</taxon>
        <taxon>Dikarya</taxon>
        <taxon>Basidiomycota</taxon>
        <taxon>Agaricomycotina</taxon>
        <taxon>Agaricomycetes</taxon>
        <taxon>Agaricomycetidae</taxon>
        <taxon>Agaricales</taxon>
        <taxon>Pluteineae</taxon>
        <taxon>Pluteaceae</taxon>
        <taxon>Pluteus</taxon>
    </lineage>
</organism>
<dbReference type="EMBL" id="ML208287">
    <property type="protein sequence ID" value="TFK72270.1"/>
    <property type="molecule type" value="Genomic_DNA"/>
</dbReference>
<protein>
    <submittedName>
        <fullName evidence="1">Uncharacterized protein</fullName>
    </submittedName>
</protein>
<dbReference type="Proteomes" id="UP000308600">
    <property type="component" value="Unassembled WGS sequence"/>
</dbReference>
<sequence>MDAHNLLKIQQLLSFLSTPPLSPGPGQPHEQEHLDVVINKLENILALLKRRRNTLSPITRLSSDILLHIFRYLQPHTPKFGPIGRDGTAPFAIFGTRPANAAPELHEFQWMREITHVCAHWRDLSMNSPTLWTTIRFHHPKWTVEVLRRSLPAPLSIIFDREDGGDESGDTVLALQGTLLNHLGRARHLDIAVPYLWFDAFISQNLPLITDSLQTCLFHGLPKIGRAVPNRELPVTFLQNCATSLRYLALSSCSLSSQTPNDTVHLENLSHLVLQNSVLHCVGILDRISFHPTCQIMIDCFHHFDELQPLHPIIRRFWSAKAEIGKPLKEINFTPALRGDVVDVMARDYFQGPDDPSERESERWYYCLTLRVRIASSDVLQSLWKTFPMLDEVITFSVDIFLDPDWQSLSAFCPNIQHLSLADSDLDGLFDVLGDQVDEVQPDSMVVDSETPSTDDLRFPNLKTITFGQSVFTDQLSLRFVACLKRRHQMGRPVHRVFLYSAQGVHWTLVDEANKYTLEEADCDCIEESDGEE</sequence>
<evidence type="ECO:0000313" key="2">
    <source>
        <dbReference type="Proteomes" id="UP000308600"/>
    </source>
</evidence>
<accession>A0ACD3B2L7</accession>
<keyword evidence="2" id="KW-1185">Reference proteome</keyword>
<proteinExistence type="predicted"/>